<name>A0ACB9CYY5_CICIN</name>
<sequence>MQGTKELPGNSANVLLDENWNAKLADFGLATVGLANQDISFVITHPAGTHGYCDPQYERTGRLTKESDVYSFGVVLFEVLCGRMECVPDYHDERRFFRYLARTCYENGELDKIIDHRIQKDAKPKTLLKISALAYQCMQITREKRPAISEVVFQLNVAMKVQLEVDYNREVTLSDDTTNLKCSHGSDRTAGNTIATTTCSHHSEYDRDVTLSDGSIIRTTNHPPRLPGHTYRHFGVKNLM</sequence>
<dbReference type="Proteomes" id="UP001055811">
    <property type="component" value="Linkage Group LG05"/>
</dbReference>
<comment type="caution">
    <text evidence="1">The sequence shown here is derived from an EMBL/GenBank/DDBJ whole genome shotgun (WGS) entry which is preliminary data.</text>
</comment>
<reference evidence="1 2" key="2">
    <citation type="journal article" date="2022" name="Mol. Ecol. Resour.">
        <title>The genomes of chicory, endive, great burdock and yacon provide insights into Asteraceae paleo-polyploidization history and plant inulin production.</title>
        <authorList>
            <person name="Fan W."/>
            <person name="Wang S."/>
            <person name="Wang H."/>
            <person name="Wang A."/>
            <person name="Jiang F."/>
            <person name="Liu H."/>
            <person name="Zhao H."/>
            <person name="Xu D."/>
            <person name="Zhang Y."/>
        </authorList>
    </citation>
    <scope>NUCLEOTIDE SEQUENCE [LARGE SCALE GENOMIC DNA]</scope>
    <source>
        <strain evidence="2">cv. Punajuju</strain>
        <tissue evidence="1">Leaves</tissue>
    </source>
</reference>
<evidence type="ECO:0000313" key="2">
    <source>
        <dbReference type="Proteomes" id="UP001055811"/>
    </source>
</evidence>
<protein>
    <submittedName>
        <fullName evidence="1">Uncharacterized protein</fullName>
    </submittedName>
</protein>
<organism evidence="1 2">
    <name type="scientific">Cichorium intybus</name>
    <name type="common">Chicory</name>
    <dbReference type="NCBI Taxonomy" id="13427"/>
    <lineage>
        <taxon>Eukaryota</taxon>
        <taxon>Viridiplantae</taxon>
        <taxon>Streptophyta</taxon>
        <taxon>Embryophyta</taxon>
        <taxon>Tracheophyta</taxon>
        <taxon>Spermatophyta</taxon>
        <taxon>Magnoliopsida</taxon>
        <taxon>eudicotyledons</taxon>
        <taxon>Gunneridae</taxon>
        <taxon>Pentapetalae</taxon>
        <taxon>asterids</taxon>
        <taxon>campanulids</taxon>
        <taxon>Asterales</taxon>
        <taxon>Asteraceae</taxon>
        <taxon>Cichorioideae</taxon>
        <taxon>Cichorieae</taxon>
        <taxon>Cichoriinae</taxon>
        <taxon>Cichorium</taxon>
    </lineage>
</organism>
<gene>
    <name evidence="1" type="ORF">L2E82_29947</name>
</gene>
<reference evidence="2" key="1">
    <citation type="journal article" date="2022" name="Mol. Ecol. Resour.">
        <title>The genomes of chicory, endive, great burdock and yacon provide insights into Asteraceae palaeo-polyploidization history and plant inulin production.</title>
        <authorList>
            <person name="Fan W."/>
            <person name="Wang S."/>
            <person name="Wang H."/>
            <person name="Wang A."/>
            <person name="Jiang F."/>
            <person name="Liu H."/>
            <person name="Zhao H."/>
            <person name="Xu D."/>
            <person name="Zhang Y."/>
        </authorList>
    </citation>
    <scope>NUCLEOTIDE SEQUENCE [LARGE SCALE GENOMIC DNA]</scope>
    <source>
        <strain evidence="2">cv. Punajuju</strain>
    </source>
</reference>
<accession>A0ACB9CYY5</accession>
<keyword evidence="2" id="KW-1185">Reference proteome</keyword>
<proteinExistence type="predicted"/>
<evidence type="ECO:0000313" key="1">
    <source>
        <dbReference type="EMBL" id="KAI3739539.1"/>
    </source>
</evidence>
<dbReference type="EMBL" id="CM042013">
    <property type="protein sequence ID" value="KAI3739539.1"/>
    <property type="molecule type" value="Genomic_DNA"/>
</dbReference>